<name>A0A2T0XDY3_9BURK</name>
<keyword evidence="3 4" id="KW-0472">Membrane</keyword>
<evidence type="ECO:0000256" key="3">
    <source>
        <dbReference type="ARBA" id="ARBA00023136"/>
    </source>
</evidence>
<protein>
    <submittedName>
        <fullName evidence="6">Putative MFS family arabinose efflux permease</fullName>
    </submittedName>
</protein>
<feature type="domain" description="Major facilitator superfamily (MFS) profile" evidence="5">
    <location>
        <begin position="214"/>
        <end position="398"/>
    </location>
</feature>
<dbReference type="Proteomes" id="UP000238308">
    <property type="component" value="Unassembled WGS sequence"/>
</dbReference>
<feature type="transmembrane region" description="Helical" evidence="4">
    <location>
        <begin position="137"/>
        <end position="158"/>
    </location>
</feature>
<dbReference type="OrthoDB" id="8558006at2"/>
<feature type="transmembrane region" description="Helical" evidence="4">
    <location>
        <begin position="44"/>
        <end position="66"/>
    </location>
</feature>
<sequence>MTTKPKLFNKNLVMMIICQGLFLTNNVTFAAINGLVGFSLTPIPWLATLPLMGYVVGGALSTSLVAKTQRRYGRKKSFQFGIIVAVLSALLCALAVSLHSFALLITGTVVAGYYNANGQIYRFAAPELTHPSMREKAVSWVLAGGLIGGVFGPGMTILTKDALSVPFMGPYLALSVIGVVAYLLMHQIHFPDDSRTEAPKKSGRPLAEIIRQPLFIVSALGASMGYGIMNLLMAATPLAMDVCGFPFSDAALVLQWHVIGMFAPGFFTGSLIKKFGAIKIMTVGLGLNLLCIAIALSGVELHHFLAALFMLGVGWNFLFIGSTTLVLNAYKPEEKDKAQGAINFCVFAVMAVTSISSGALLTTKGWDWMNYGSLIPVALIGLGLVWLISQSRSNTKSV</sequence>
<dbReference type="InterPro" id="IPR036259">
    <property type="entry name" value="MFS_trans_sf"/>
</dbReference>
<dbReference type="PROSITE" id="PS50850">
    <property type="entry name" value="MFS"/>
    <property type="match status" value="1"/>
</dbReference>
<feature type="transmembrane region" description="Helical" evidence="4">
    <location>
        <begin position="214"/>
        <end position="238"/>
    </location>
</feature>
<evidence type="ECO:0000256" key="2">
    <source>
        <dbReference type="ARBA" id="ARBA00022989"/>
    </source>
</evidence>
<evidence type="ECO:0000259" key="5">
    <source>
        <dbReference type="PROSITE" id="PS50850"/>
    </source>
</evidence>
<organism evidence="6 7">
    <name type="scientific">Jezberella montanilacus</name>
    <dbReference type="NCBI Taxonomy" id="323426"/>
    <lineage>
        <taxon>Bacteria</taxon>
        <taxon>Pseudomonadati</taxon>
        <taxon>Pseudomonadota</taxon>
        <taxon>Betaproteobacteria</taxon>
        <taxon>Burkholderiales</taxon>
        <taxon>Alcaligenaceae</taxon>
        <taxon>Jezberella</taxon>
    </lineage>
</organism>
<dbReference type="Gene3D" id="1.20.1250.20">
    <property type="entry name" value="MFS general substrate transporter like domains"/>
    <property type="match status" value="1"/>
</dbReference>
<feature type="transmembrane region" description="Helical" evidence="4">
    <location>
        <begin position="250"/>
        <end position="268"/>
    </location>
</feature>
<keyword evidence="2 4" id="KW-1133">Transmembrane helix</keyword>
<feature type="transmembrane region" description="Helical" evidence="4">
    <location>
        <begin position="164"/>
        <end position="185"/>
    </location>
</feature>
<feature type="transmembrane region" description="Helical" evidence="4">
    <location>
        <begin position="280"/>
        <end position="299"/>
    </location>
</feature>
<evidence type="ECO:0000313" key="6">
    <source>
        <dbReference type="EMBL" id="PRY97159.1"/>
    </source>
</evidence>
<accession>A0A2T0XDY3</accession>
<feature type="transmembrane region" description="Helical" evidence="4">
    <location>
        <begin position="12"/>
        <end position="32"/>
    </location>
</feature>
<gene>
    <name evidence="6" type="ORF">BCM14_2299</name>
</gene>
<keyword evidence="7" id="KW-1185">Reference proteome</keyword>
<proteinExistence type="predicted"/>
<dbReference type="InterPro" id="IPR020846">
    <property type="entry name" value="MFS_dom"/>
</dbReference>
<evidence type="ECO:0000256" key="4">
    <source>
        <dbReference type="SAM" id="Phobius"/>
    </source>
</evidence>
<dbReference type="RefSeq" id="WP_106228133.1">
    <property type="nucleotide sequence ID" value="NZ_PVTV01000015.1"/>
</dbReference>
<reference evidence="6 7" key="1">
    <citation type="submission" date="2018-03" db="EMBL/GenBank/DDBJ databases">
        <title>Genomic Encyclopedia of Type Strains, Phase III (KMG-III): the genomes of soil and plant-associated and newly described type strains.</title>
        <authorList>
            <person name="Whitman W."/>
        </authorList>
    </citation>
    <scope>NUCLEOTIDE SEQUENCE [LARGE SCALE GENOMIC DNA]</scope>
    <source>
        <strain evidence="6 7">MWH-P2sevCIIIb</strain>
    </source>
</reference>
<dbReference type="Pfam" id="PF07690">
    <property type="entry name" value="MFS_1"/>
    <property type="match status" value="1"/>
</dbReference>
<dbReference type="PANTHER" id="PTHR23534">
    <property type="entry name" value="MFS PERMEASE"/>
    <property type="match status" value="1"/>
</dbReference>
<dbReference type="SUPFAM" id="SSF103473">
    <property type="entry name" value="MFS general substrate transporter"/>
    <property type="match status" value="1"/>
</dbReference>
<dbReference type="PANTHER" id="PTHR23534:SF1">
    <property type="entry name" value="MAJOR FACILITATOR SUPERFAMILY PROTEIN"/>
    <property type="match status" value="1"/>
</dbReference>
<feature type="transmembrane region" description="Helical" evidence="4">
    <location>
        <begin position="341"/>
        <end position="362"/>
    </location>
</feature>
<dbReference type="EMBL" id="PVTV01000015">
    <property type="protein sequence ID" value="PRY97159.1"/>
    <property type="molecule type" value="Genomic_DNA"/>
</dbReference>
<feature type="transmembrane region" description="Helical" evidence="4">
    <location>
        <begin position="305"/>
        <end position="329"/>
    </location>
</feature>
<feature type="transmembrane region" description="Helical" evidence="4">
    <location>
        <begin position="102"/>
        <end position="125"/>
    </location>
</feature>
<dbReference type="AlphaFoldDB" id="A0A2T0XDY3"/>
<keyword evidence="1 4" id="KW-0812">Transmembrane</keyword>
<evidence type="ECO:0000313" key="7">
    <source>
        <dbReference type="Proteomes" id="UP000238308"/>
    </source>
</evidence>
<dbReference type="InterPro" id="IPR011701">
    <property type="entry name" value="MFS"/>
</dbReference>
<feature type="transmembrane region" description="Helical" evidence="4">
    <location>
        <begin position="368"/>
        <end position="388"/>
    </location>
</feature>
<comment type="caution">
    <text evidence="6">The sequence shown here is derived from an EMBL/GenBank/DDBJ whole genome shotgun (WGS) entry which is preliminary data.</text>
</comment>
<evidence type="ECO:0000256" key="1">
    <source>
        <dbReference type="ARBA" id="ARBA00022692"/>
    </source>
</evidence>
<feature type="transmembrane region" description="Helical" evidence="4">
    <location>
        <begin position="78"/>
        <end position="96"/>
    </location>
</feature>
<dbReference type="GO" id="GO:0022857">
    <property type="term" value="F:transmembrane transporter activity"/>
    <property type="evidence" value="ECO:0007669"/>
    <property type="project" value="InterPro"/>
</dbReference>